<dbReference type="PANTHER" id="PTHR42103:SF2">
    <property type="entry name" value="AB HYDROLASE-1 DOMAIN-CONTAINING PROTEIN"/>
    <property type="match status" value="1"/>
</dbReference>
<sequence length="253" mass="28237">MLYQSHVVADMADVRHFTHELIQLASGLKLEASLSVPPERLASSTEKKLAVCLHPWSWLGGRMDDPVLQGVKKPLLERGYYVLRYNSRGVGKSSGWPSLTGTTEAQDLLELLRWAVDTIQGVKQVVIFGYSHGSLIASLFPLLPDPIQVSHVLLSYPLGPRSWLTAFRGKHYTNTLNTLLRDPKSKVLVVYGDLDEFTGVESYDAWADGLEEEAQGDGKGELTVERVHGATHFWTDQNDARGRMLQVLTDWLP</sequence>
<reference evidence="2 3" key="1">
    <citation type="submission" date="2018-11" db="EMBL/GenBank/DDBJ databases">
        <title>Genome assembly of Steccherinum ochraceum LE-BIN_3174, the white-rot fungus of the Steccherinaceae family (The Residual Polyporoid clade, Polyporales, Basidiomycota).</title>
        <authorList>
            <person name="Fedorova T.V."/>
            <person name="Glazunova O.A."/>
            <person name="Landesman E.O."/>
            <person name="Moiseenko K.V."/>
            <person name="Psurtseva N.V."/>
            <person name="Savinova O.S."/>
            <person name="Shakhova N.V."/>
            <person name="Tyazhelova T.V."/>
            <person name="Vasina D.V."/>
        </authorList>
    </citation>
    <scope>NUCLEOTIDE SEQUENCE [LARGE SCALE GENOMIC DNA]</scope>
    <source>
        <strain evidence="2 3">LE-BIN_3174</strain>
    </source>
</reference>
<dbReference type="Pfam" id="PF00561">
    <property type="entry name" value="Abhydrolase_1"/>
    <property type="match status" value="1"/>
</dbReference>
<gene>
    <name evidence="2" type="ORF">EIP91_005655</name>
</gene>
<dbReference type="STRING" id="92696.A0A4R0R9H7"/>
<accession>A0A4R0R9H7</accession>
<comment type="caution">
    <text evidence="2">The sequence shown here is derived from an EMBL/GenBank/DDBJ whole genome shotgun (WGS) entry which is preliminary data.</text>
</comment>
<feature type="domain" description="AB hydrolase-1" evidence="1">
    <location>
        <begin position="73"/>
        <end position="152"/>
    </location>
</feature>
<evidence type="ECO:0000313" key="2">
    <source>
        <dbReference type="EMBL" id="TCD63336.1"/>
    </source>
</evidence>
<evidence type="ECO:0000313" key="3">
    <source>
        <dbReference type="Proteomes" id="UP000292702"/>
    </source>
</evidence>
<dbReference type="EMBL" id="RWJN01000306">
    <property type="protein sequence ID" value="TCD63336.1"/>
    <property type="molecule type" value="Genomic_DNA"/>
</dbReference>
<dbReference type="InterPro" id="IPR029058">
    <property type="entry name" value="AB_hydrolase_fold"/>
</dbReference>
<dbReference type="Gene3D" id="3.40.50.1820">
    <property type="entry name" value="alpha/beta hydrolase"/>
    <property type="match status" value="1"/>
</dbReference>
<dbReference type="Proteomes" id="UP000292702">
    <property type="component" value="Unassembled WGS sequence"/>
</dbReference>
<dbReference type="AlphaFoldDB" id="A0A4R0R9H7"/>
<keyword evidence="3" id="KW-1185">Reference proteome</keyword>
<dbReference type="InterPro" id="IPR000073">
    <property type="entry name" value="AB_hydrolase_1"/>
</dbReference>
<proteinExistence type="predicted"/>
<protein>
    <recommendedName>
        <fullName evidence="1">AB hydrolase-1 domain-containing protein</fullName>
    </recommendedName>
</protein>
<dbReference type="OrthoDB" id="10260961at2759"/>
<name>A0A4R0R9H7_9APHY</name>
<organism evidence="2 3">
    <name type="scientific">Steccherinum ochraceum</name>
    <dbReference type="NCBI Taxonomy" id="92696"/>
    <lineage>
        <taxon>Eukaryota</taxon>
        <taxon>Fungi</taxon>
        <taxon>Dikarya</taxon>
        <taxon>Basidiomycota</taxon>
        <taxon>Agaricomycotina</taxon>
        <taxon>Agaricomycetes</taxon>
        <taxon>Polyporales</taxon>
        <taxon>Steccherinaceae</taxon>
        <taxon>Steccherinum</taxon>
    </lineage>
</organism>
<evidence type="ECO:0000259" key="1">
    <source>
        <dbReference type="Pfam" id="PF00561"/>
    </source>
</evidence>
<dbReference type="PANTHER" id="PTHR42103">
    <property type="entry name" value="ALPHA/BETA-HYDROLASES SUPERFAMILY PROTEIN"/>
    <property type="match status" value="1"/>
</dbReference>
<dbReference type="SUPFAM" id="SSF53474">
    <property type="entry name" value="alpha/beta-Hydrolases"/>
    <property type="match status" value="1"/>
</dbReference>